<evidence type="ECO:0008006" key="5">
    <source>
        <dbReference type="Google" id="ProtNLM"/>
    </source>
</evidence>
<evidence type="ECO:0000256" key="1">
    <source>
        <dbReference type="SAM" id="Coils"/>
    </source>
</evidence>
<reference evidence="3 4" key="1">
    <citation type="journal article" date="2018" name="BMC Genomics">
        <title>Genomic evidence for intraspecific hybridization in a clonal and extremely halotolerant yeast.</title>
        <authorList>
            <person name="Gostincar C."/>
            <person name="Stajich J.E."/>
            <person name="Zupancic J."/>
            <person name="Zalar P."/>
            <person name="Gunde-Cimerman N."/>
        </authorList>
    </citation>
    <scope>NUCLEOTIDE SEQUENCE [LARGE SCALE GENOMIC DNA]</scope>
    <source>
        <strain evidence="3 4">EXF-151</strain>
    </source>
</reference>
<dbReference type="EMBL" id="QWIN01000547">
    <property type="protein sequence ID" value="RMY50089.1"/>
    <property type="molecule type" value="Genomic_DNA"/>
</dbReference>
<feature type="coiled-coil region" evidence="1">
    <location>
        <begin position="367"/>
        <end position="401"/>
    </location>
</feature>
<accession>A0A3M7CDN6</accession>
<gene>
    <name evidence="3" type="ORF">D0865_07108</name>
</gene>
<feature type="region of interest" description="Disordered" evidence="2">
    <location>
        <begin position="432"/>
        <end position="519"/>
    </location>
</feature>
<feature type="compositionally biased region" description="Polar residues" evidence="2">
    <location>
        <begin position="106"/>
        <end position="121"/>
    </location>
</feature>
<name>A0A3M7CDN6_HORWE</name>
<feature type="region of interest" description="Disordered" evidence="2">
    <location>
        <begin position="99"/>
        <end position="139"/>
    </location>
</feature>
<feature type="compositionally biased region" description="Basic residues" evidence="2">
    <location>
        <begin position="122"/>
        <end position="139"/>
    </location>
</feature>
<feature type="coiled-coil region" evidence="1">
    <location>
        <begin position="202"/>
        <end position="243"/>
    </location>
</feature>
<feature type="compositionally biased region" description="Basic and acidic residues" evidence="2">
    <location>
        <begin position="448"/>
        <end position="479"/>
    </location>
</feature>
<feature type="compositionally biased region" description="Polar residues" evidence="2">
    <location>
        <begin position="47"/>
        <end position="61"/>
    </location>
</feature>
<feature type="compositionally biased region" description="Basic and acidic residues" evidence="2">
    <location>
        <begin position="508"/>
        <end position="519"/>
    </location>
</feature>
<dbReference type="AlphaFoldDB" id="A0A3M7CDN6"/>
<evidence type="ECO:0000313" key="4">
    <source>
        <dbReference type="Proteomes" id="UP000270230"/>
    </source>
</evidence>
<evidence type="ECO:0000256" key="2">
    <source>
        <dbReference type="SAM" id="MobiDB-lite"/>
    </source>
</evidence>
<evidence type="ECO:0000313" key="3">
    <source>
        <dbReference type="EMBL" id="RMY50089.1"/>
    </source>
</evidence>
<feature type="region of interest" description="Disordered" evidence="2">
    <location>
        <begin position="18"/>
        <end position="61"/>
    </location>
</feature>
<proteinExistence type="predicted"/>
<comment type="caution">
    <text evidence="3">The sequence shown here is derived from an EMBL/GenBank/DDBJ whole genome shotgun (WGS) entry which is preliminary data.</text>
</comment>
<keyword evidence="1" id="KW-0175">Coiled coil</keyword>
<dbReference type="Proteomes" id="UP000270230">
    <property type="component" value="Unassembled WGS sequence"/>
</dbReference>
<protein>
    <recommendedName>
        <fullName evidence="5">Autophagy-related protein 28</fullName>
    </recommendedName>
</protein>
<sequence length="519" mass="58730">MLPFRSWLPRASASQRGLLFDQDQDHELPRWRTPSPMSSSMIPPPIVQSTINTTSPKATQKSVILEKPSPLQDRQTELEADLQFLLDAQAEGLAAGLEGGATGEENASTGSTTPTAFSVRSRSAKRGNRPTRKRPGLRSARRGIYNSILALSAIKEDEIKDVDVDVQETEDALYRMDVWEQKRLGLQNATRKTDDSEETIRAQRLRQEADVLQQDINQVEMQLTDMKGRHSKLMRQVQQAENSVQAKLASYTTSLNLLEKDIQKFLSLKPSRGQCEVHSRDVGQSMWELPAERRTLEMARGQYTDERDAVLHQRQGVEREKSALDEGAAVWKDVMLHVTDFEKRLRSEMASLPISTSMSAWEDPPQADEERVKAERTKDLLKHLETKIELLDAHFKRAEDEHWSLLIAAIGAELDALRQGRQILRNILDISDDHESDGNDASATGDLLRPRRDTDGAAQEQERDGEDGREIAELDKSFETARPITQRIAEVERERDEDPDPELLFSKPKMDGNDEHSDD</sequence>
<dbReference type="OrthoDB" id="5342758at2759"/>
<organism evidence="3 4">
    <name type="scientific">Hortaea werneckii</name>
    <name type="common">Black yeast</name>
    <name type="synonym">Cladosporium werneckii</name>
    <dbReference type="NCBI Taxonomy" id="91943"/>
    <lineage>
        <taxon>Eukaryota</taxon>
        <taxon>Fungi</taxon>
        <taxon>Dikarya</taxon>
        <taxon>Ascomycota</taxon>
        <taxon>Pezizomycotina</taxon>
        <taxon>Dothideomycetes</taxon>
        <taxon>Dothideomycetidae</taxon>
        <taxon>Mycosphaerellales</taxon>
        <taxon>Teratosphaeriaceae</taxon>
        <taxon>Hortaea</taxon>
    </lineage>
</organism>